<reference evidence="2 3" key="1">
    <citation type="submission" date="2019-03" db="EMBL/GenBank/DDBJ databases">
        <title>Sequencing 23 genomes of Wallemia ichthyophaga.</title>
        <authorList>
            <person name="Gostincar C."/>
        </authorList>
    </citation>
    <scope>NUCLEOTIDE SEQUENCE [LARGE SCALE GENOMIC DNA]</scope>
    <source>
        <strain evidence="2 3">EXF-6200</strain>
    </source>
</reference>
<keyword evidence="1" id="KW-0472">Membrane</keyword>
<sequence length="78" mass="9147">MDSSHRRWPGFHAPPAFHRFASTALGASMWFWVFYKARQDLPHMLALRDGICLSNTTTMRSTTRRRNSEMARYVKKSD</sequence>
<proteinExistence type="predicted"/>
<evidence type="ECO:0000313" key="2">
    <source>
        <dbReference type="EMBL" id="TIB40421.1"/>
    </source>
</evidence>
<dbReference type="Proteomes" id="UP000310689">
    <property type="component" value="Unassembled WGS sequence"/>
</dbReference>
<dbReference type="EMBL" id="SPOI01000016">
    <property type="protein sequence ID" value="TIB40421.1"/>
    <property type="molecule type" value="Genomic_DNA"/>
</dbReference>
<feature type="transmembrane region" description="Helical" evidence="1">
    <location>
        <begin position="16"/>
        <end position="35"/>
    </location>
</feature>
<keyword evidence="1" id="KW-1133">Transmembrane helix</keyword>
<accession>A0A4T0JAS6</accession>
<organism evidence="2 3">
    <name type="scientific">Wallemia ichthyophaga</name>
    <dbReference type="NCBI Taxonomy" id="245174"/>
    <lineage>
        <taxon>Eukaryota</taxon>
        <taxon>Fungi</taxon>
        <taxon>Dikarya</taxon>
        <taxon>Basidiomycota</taxon>
        <taxon>Wallemiomycotina</taxon>
        <taxon>Wallemiomycetes</taxon>
        <taxon>Wallemiales</taxon>
        <taxon>Wallemiaceae</taxon>
        <taxon>Wallemia</taxon>
    </lineage>
</organism>
<dbReference type="GO" id="GO:0045271">
    <property type="term" value="C:respiratory chain complex I"/>
    <property type="evidence" value="ECO:0007669"/>
    <property type="project" value="InterPro"/>
</dbReference>
<comment type="caution">
    <text evidence="2">The sequence shown here is derived from an EMBL/GenBank/DDBJ whole genome shotgun (WGS) entry which is preliminary data.</text>
</comment>
<evidence type="ECO:0000313" key="3">
    <source>
        <dbReference type="Proteomes" id="UP000310689"/>
    </source>
</evidence>
<dbReference type="GO" id="GO:0005743">
    <property type="term" value="C:mitochondrial inner membrane"/>
    <property type="evidence" value="ECO:0007669"/>
    <property type="project" value="InterPro"/>
</dbReference>
<gene>
    <name evidence="2" type="ORF">E3P86_00694</name>
</gene>
<protein>
    <submittedName>
        <fullName evidence="2">Uncharacterized protein</fullName>
    </submittedName>
</protein>
<dbReference type="AlphaFoldDB" id="A0A4T0JAS6"/>
<keyword evidence="1" id="KW-0812">Transmembrane</keyword>
<name>A0A4T0JAS6_WALIC</name>
<dbReference type="PANTHER" id="PTHR36987">
    <property type="entry name" value="NADH DEHYDROGENASE [UBIQUINONE] 1 BETA SUBCOMPLEX SUBUNIT 2-LIKE"/>
    <property type="match status" value="1"/>
</dbReference>
<dbReference type="PANTHER" id="PTHR36987:SF1">
    <property type="entry name" value="NADH DEHYDROGENASE [UBIQUINONE] 1 BETA SUBCOMPLEX SUBUNIT 2"/>
    <property type="match status" value="1"/>
</dbReference>
<dbReference type="InterPro" id="IPR044980">
    <property type="entry name" value="NDUFB2_plant/fungi"/>
</dbReference>
<evidence type="ECO:0000256" key="1">
    <source>
        <dbReference type="SAM" id="Phobius"/>
    </source>
</evidence>